<dbReference type="InterPro" id="IPR002123">
    <property type="entry name" value="Plipid/glycerol_acylTrfase"/>
</dbReference>
<protein>
    <submittedName>
        <fullName evidence="5">Lysophospholipid acyltransferase family protein</fullName>
    </submittedName>
</protein>
<gene>
    <name evidence="5" type="ORF">RN607_07325</name>
</gene>
<dbReference type="Proteomes" id="UP001303408">
    <property type="component" value="Chromosome"/>
</dbReference>
<dbReference type="SUPFAM" id="SSF69593">
    <property type="entry name" value="Glycerol-3-phosphate (1)-acyltransferase"/>
    <property type="match status" value="1"/>
</dbReference>
<feature type="compositionally biased region" description="Basic and acidic residues" evidence="3">
    <location>
        <begin position="215"/>
        <end position="227"/>
    </location>
</feature>
<evidence type="ECO:0000259" key="4">
    <source>
        <dbReference type="SMART" id="SM00563"/>
    </source>
</evidence>
<accession>A0AA96FED2</accession>
<evidence type="ECO:0000256" key="3">
    <source>
        <dbReference type="SAM" id="MobiDB-lite"/>
    </source>
</evidence>
<dbReference type="PANTHER" id="PTHR10434">
    <property type="entry name" value="1-ACYL-SN-GLYCEROL-3-PHOSPHATE ACYLTRANSFERASE"/>
    <property type="match status" value="1"/>
</dbReference>
<dbReference type="RefSeq" id="WP_313545373.1">
    <property type="nucleotide sequence ID" value="NZ_CP134880.1"/>
</dbReference>
<dbReference type="SMART" id="SM00563">
    <property type="entry name" value="PlsC"/>
    <property type="match status" value="1"/>
</dbReference>
<dbReference type="GO" id="GO:0005886">
    <property type="term" value="C:plasma membrane"/>
    <property type="evidence" value="ECO:0007669"/>
    <property type="project" value="TreeGrafter"/>
</dbReference>
<evidence type="ECO:0000256" key="1">
    <source>
        <dbReference type="ARBA" id="ARBA00022679"/>
    </source>
</evidence>
<dbReference type="AlphaFoldDB" id="A0AA96FED2"/>
<dbReference type="KEGG" id="dcp:RN607_07325"/>
<evidence type="ECO:0000313" key="5">
    <source>
        <dbReference type="EMBL" id="WNM28809.1"/>
    </source>
</evidence>
<keyword evidence="2 5" id="KW-0012">Acyltransferase</keyword>
<dbReference type="EMBL" id="CP134880">
    <property type="protein sequence ID" value="WNM28809.1"/>
    <property type="molecule type" value="Genomic_DNA"/>
</dbReference>
<reference evidence="5" key="1">
    <citation type="submission" date="2023-09" db="EMBL/GenBank/DDBJ databases">
        <title>Demequina sp. a novel bacteria isolated from Capsicum annuum.</title>
        <authorList>
            <person name="Humaira Z."/>
            <person name="Lee J."/>
            <person name="Cho D."/>
        </authorList>
    </citation>
    <scope>NUCLEOTIDE SEQUENCE</scope>
    <source>
        <strain evidence="5">PMTSA13</strain>
    </source>
</reference>
<evidence type="ECO:0000256" key="2">
    <source>
        <dbReference type="ARBA" id="ARBA00023315"/>
    </source>
</evidence>
<sequence>MSGRQVPSRWGPRWSRWVGRFMAKVLWRTEVRHLDRLPRSGPVIVVANHVGIADGPLLHGVIPRGSHFLIGGHMMEGLLGRILRVAQQIKVEGGGRQALAQAYEVLKRGDVVGVFPEGTRGGGTAESVHGGAAWLALRTGAPVVPVAILGTRLPGESVSAWPELRRRMLMDFGEATSLDTPQELKGRARQDWADQRVGEILRDHLAAVLPTTDLELPRDDPRAERAANEAQEAE</sequence>
<proteinExistence type="predicted"/>
<feature type="domain" description="Phospholipid/glycerol acyltransferase" evidence="4">
    <location>
        <begin position="43"/>
        <end position="151"/>
    </location>
</feature>
<dbReference type="PANTHER" id="PTHR10434:SF11">
    <property type="entry name" value="1-ACYL-SN-GLYCEROL-3-PHOSPHATE ACYLTRANSFERASE"/>
    <property type="match status" value="1"/>
</dbReference>
<name>A0AA96FED2_9MICO</name>
<feature type="region of interest" description="Disordered" evidence="3">
    <location>
        <begin position="211"/>
        <end position="234"/>
    </location>
</feature>
<dbReference type="GO" id="GO:0003841">
    <property type="term" value="F:1-acylglycerol-3-phosphate O-acyltransferase activity"/>
    <property type="evidence" value="ECO:0007669"/>
    <property type="project" value="TreeGrafter"/>
</dbReference>
<dbReference type="GO" id="GO:0006654">
    <property type="term" value="P:phosphatidic acid biosynthetic process"/>
    <property type="evidence" value="ECO:0007669"/>
    <property type="project" value="TreeGrafter"/>
</dbReference>
<dbReference type="CDD" id="cd07989">
    <property type="entry name" value="LPLAT_AGPAT-like"/>
    <property type="match status" value="1"/>
</dbReference>
<keyword evidence="1" id="KW-0808">Transferase</keyword>
<dbReference type="Pfam" id="PF01553">
    <property type="entry name" value="Acyltransferase"/>
    <property type="match status" value="1"/>
</dbReference>
<organism evidence="5">
    <name type="scientific">Demequina capsici</name>
    <dbReference type="NCBI Taxonomy" id="3075620"/>
    <lineage>
        <taxon>Bacteria</taxon>
        <taxon>Bacillati</taxon>
        <taxon>Actinomycetota</taxon>
        <taxon>Actinomycetes</taxon>
        <taxon>Micrococcales</taxon>
        <taxon>Demequinaceae</taxon>
        <taxon>Demequina</taxon>
    </lineage>
</organism>